<name>A0A6A5WMK6_9PLEO</name>
<accession>A0A6A5WMK6</accession>
<dbReference type="Proteomes" id="UP000799779">
    <property type="component" value="Unassembled WGS sequence"/>
</dbReference>
<organism evidence="1 2">
    <name type="scientific">Amniculicola lignicola CBS 123094</name>
    <dbReference type="NCBI Taxonomy" id="1392246"/>
    <lineage>
        <taxon>Eukaryota</taxon>
        <taxon>Fungi</taxon>
        <taxon>Dikarya</taxon>
        <taxon>Ascomycota</taxon>
        <taxon>Pezizomycotina</taxon>
        <taxon>Dothideomycetes</taxon>
        <taxon>Pleosporomycetidae</taxon>
        <taxon>Pleosporales</taxon>
        <taxon>Amniculicolaceae</taxon>
        <taxon>Amniculicola</taxon>
    </lineage>
</organism>
<sequence length="119" mass="12528">MVRCVAPSRQGSLRCGGTTPMAAVSTYVFTSTTAQDRQAAAPGARASAGTALRCSTRAGPNCGGRRRFHRLSGPIYFLKANAKHNRDVLNPPPSACIPVISQAAAVLFSFSTSLMDRLC</sequence>
<evidence type="ECO:0000313" key="1">
    <source>
        <dbReference type="EMBL" id="KAF2003093.1"/>
    </source>
</evidence>
<protein>
    <submittedName>
        <fullName evidence="1">Uncharacterized protein</fullName>
    </submittedName>
</protein>
<evidence type="ECO:0000313" key="2">
    <source>
        <dbReference type="Proteomes" id="UP000799779"/>
    </source>
</evidence>
<gene>
    <name evidence="1" type="ORF">P154DRAFT_110387</name>
</gene>
<dbReference type="EMBL" id="ML977574">
    <property type="protein sequence ID" value="KAF2003093.1"/>
    <property type="molecule type" value="Genomic_DNA"/>
</dbReference>
<dbReference type="AlphaFoldDB" id="A0A6A5WMK6"/>
<proteinExistence type="predicted"/>
<reference evidence="1" key="1">
    <citation type="journal article" date="2020" name="Stud. Mycol.">
        <title>101 Dothideomycetes genomes: a test case for predicting lifestyles and emergence of pathogens.</title>
        <authorList>
            <person name="Haridas S."/>
            <person name="Albert R."/>
            <person name="Binder M."/>
            <person name="Bloem J."/>
            <person name="Labutti K."/>
            <person name="Salamov A."/>
            <person name="Andreopoulos B."/>
            <person name="Baker S."/>
            <person name="Barry K."/>
            <person name="Bills G."/>
            <person name="Bluhm B."/>
            <person name="Cannon C."/>
            <person name="Castanera R."/>
            <person name="Culley D."/>
            <person name="Daum C."/>
            <person name="Ezra D."/>
            <person name="Gonzalez J."/>
            <person name="Henrissat B."/>
            <person name="Kuo A."/>
            <person name="Liang C."/>
            <person name="Lipzen A."/>
            <person name="Lutzoni F."/>
            <person name="Magnuson J."/>
            <person name="Mondo S."/>
            <person name="Nolan M."/>
            <person name="Ohm R."/>
            <person name="Pangilinan J."/>
            <person name="Park H.-J."/>
            <person name="Ramirez L."/>
            <person name="Alfaro M."/>
            <person name="Sun H."/>
            <person name="Tritt A."/>
            <person name="Yoshinaga Y."/>
            <person name="Zwiers L.-H."/>
            <person name="Turgeon B."/>
            <person name="Goodwin S."/>
            <person name="Spatafora J."/>
            <person name="Crous P."/>
            <person name="Grigoriev I."/>
        </authorList>
    </citation>
    <scope>NUCLEOTIDE SEQUENCE</scope>
    <source>
        <strain evidence="1">CBS 123094</strain>
    </source>
</reference>
<keyword evidence="2" id="KW-1185">Reference proteome</keyword>